<dbReference type="InterPro" id="IPR016181">
    <property type="entry name" value="Acyl_CoA_acyltransferase"/>
</dbReference>
<sequence length="218" mass="24450">MFNHDVSIVHGTAELLRELEGLDYSFQIDEEAVPPFDSADIAKTVTRKPHRKAYGFDARSLAGHLCKPDRAVFVALSGELPVGFVAVEKSWNNLAAITDFAVDRHVRRGQVGRSLMDTAVAWARDQRLRGIRLETQSNNLPACRFYARYGFRLGGFDRLLYAPIEGVETETALFWYLFLDLPGAQIDESISRSAHREARRADAGALHGDRSGFKKGRR</sequence>
<evidence type="ECO:0000256" key="2">
    <source>
        <dbReference type="ARBA" id="ARBA00023315"/>
    </source>
</evidence>
<dbReference type="PROSITE" id="PS51186">
    <property type="entry name" value="GNAT"/>
    <property type="match status" value="1"/>
</dbReference>
<dbReference type="AlphaFoldDB" id="A0A2W7C258"/>
<name>A0A2W7C258_9HYPH</name>
<dbReference type="CDD" id="cd04301">
    <property type="entry name" value="NAT_SF"/>
    <property type="match status" value="1"/>
</dbReference>
<comment type="caution">
    <text evidence="4">The sequence shown here is derived from an EMBL/GenBank/DDBJ whole genome shotgun (WGS) entry which is preliminary data.</text>
</comment>
<organism evidence="4 5">
    <name type="scientific">Mesorhizobium kowhaii</name>
    <dbReference type="NCBI Taxonomy" id="1300272"/>
    <lineage>
        <taxon>Bacteria</taxon>
        <taxon>Pseudomonadati</taxon>
        <taxon>Pseudomonadota</taxon>
        <taxon>Alphaproteobacteria</taxon>
        <taxon>Hyphomicrobiales</taxon>
        <taxon>Phyllobacteriaceae</taxon>
        <taxon>Mesorhizobium</taxon>
    </lineage>
</organism>
<reference evidence="5" key="1">
    <citation type="submission" date="2017-03" db="EMBL/GenBank/DDBJ databases">
        <authorList>
            <person name="Safronova V.I."/>
            <person name="Sazanova A.L."/>
            <person name="Chirak E.R."/>
        </authorList>
    </citation>
    <scope>NUCLEOTIDE SEQUENCE [LARGE SCALE GENOMIC DNA]</scope>
    <source>
        <strain evidence="5">Ach-343</strain>
    </source>
</reference>
<dbReference type="GO" id="GO:0016747">
    <property type="term" value="F:acyltransferase activity, transferring groups other than amino-acyl groups"/>
    <property type="evidence" value="ECO:0007669"/>
    <property type="project" value="InterPro"/>
</dbReference>
<dbReference type="Gene3D" id="3.40.630.30">
    <property type="match status" value="1"/>
</dbReference>
<dbReference type="SUPFAM" id="SSF55729">
    <property type="entry name" value="Acyl-CoA N-acyltransferases (Nat)"/>
    <property type="match status" value="1"/>
</dbReference>
<dbReference type="EMBL" id="MZXV01000050">
    <property type="protein sequence ID" value="PZV36381.1"/>
    <property type="molecule type" value="Genomic_DNA"/>
</dbReference>
<dbReference type="OrthoDB" id="9800193at2"/>
<keyword evidence="5" id="KW-1185">Reference proteome</keyword>
<proteinExistence type="predicted"/>
<evidence type="ECO:0000313" key="4">
    <source>
        <dbReference type="EMBL" id="PZV36381.1"/>
    </source>
</evidence>
<dbReference type="Pfam" id="PF00583">
    <property type="entry name" value="Acetyltransf_1"/>
    <property type="match status" value="1"/>
</dbReference>
<dbReference type="PANTHER" id="PTHR43877">
    <property type="entry name" value="AMINOALKYLPHOSPHONATE N-ACETYLTRANSFERASE-RELATED-RELATED"/>
    <property type="match status" value="1"/>
</dbReference>
<accession>A0A2W7C258</accession>
<evidence type="ECO:0000259" key="3">
    <source>
        <dbReference type="PROSITE" id="PS51186"/>
    </source>
</evidence>
<feature type="domain" description="N-acetyltransferase" evidence="3">
    <location>
        <begin position="14"/>
        <end position="180"/>
    </location>
</feature>
<evidence type="ECO:0000256" key="1">
    <source>
        <dbReference type="ARBA" id="ARBA00022679"/>
    </source>
</evidence>
<dbReference type="Proteomes" id="UP000248616">
    <property type="component" value="Unassembled WGS sequence"/>
</dbReference>
<dbReference type="PRINTS" id="PR01754">
    <property type="entry name" value="SACTRNSFRASE"/>
</dbReference>
<keyword evidence="1" id="KW-0808">Transferase</keyword>
<dbReference type="InterPro" id="IPR000182">
    <property type="entry name" value="GNAT_dom"/>
</dbReference>
<evidence type="ECO:0000313" key="5">
    <source>
        <dbReference type="Proteomes" id="UP000248616"/>
    </source>
</evidence>
<dbReference type="PANTHER" id="PTHR43877:SF2">
    <property type="entry name" value="AMINOALKYLPHOSPHONATE N-ACETYLTRANSFERASE-RELATED"/>
    <property type="match status" value="1"/>
</dbReference>
<dbReference type="InterPro" id="IPR050832">
    <property type="entry name" value="Bact_Acetyltransf"/>
</dbReference>
<dbReference type="RefSeq" id="WP_111546185.1">
    <property type="nucleotide sequence ID" value="NZ_MZXV01000050.1"/>
</dbReference>
<dbReference type="InterPro" id="IPR008125">
    <property type="entry name" value="Streptothricin_AcTrfase"/>
</dbReference>
<gene>
    <name evidence="4" type="ORF">B5V02_21605</name>
</gene>
<protein>
    <recommendedName>
        <fullName evidence="3">N-acetyltransferase domain-containing protein</fullName>
    </recommendedName>
</protein>
<keyword evidence="2" id="KW-0012">Acyltransferase</keyword>